<dbReference type="EMBL" id="BAABIG010000001">
    <property type="protein sequence ID" value="GAA4782306.1"/>
    <property type="molecule type" value="Genomic_DNA"/>
</dbReference>
<comment type="caution">
    <text evidence="2">The sequence shown here is derived from an EMBL/GenBank/DDBJ whole genome shotgun (WGS) entry which is preliminary data.</text>
</comment>
<gene>
    <name evidence="2" type="ORF">GCM10023220_01100</name>
</gene>
<organism evidence="2 3">
    <name type="scientific">Streptomyces ziwulingensis</name>
    <dbReference type="NCBI Taxonomy" id="1045501"/>
    <lineage>
        <taxon>Bacteria</taxon>
        <taxon>Bacillati</taxon>
        <taxon>Actinomycetota</taxon>
        <taxon>Actinomycetes</taxon>
        <taxon>Kitasatosporales</taxon>
        <taxon>Streptomycetaceae</taxon>
        <taxon>Streptomyces</taxon>
    </lineage>
</organism>
<dbReference type="InterPro" id="IPR011990">
    <property type="entry name" value="TPR-like_helical_dom_sf"/>
</dbReference>
<proteinExistence type="predicted"/>
<dbReference type="InterPro" id="IPR001387">
    <property type="entry name" value="Cro/C1-type_HTH"/>
</dbReference>
<keyword evidence="3" id="KW-1185">Reference proteome</keyword>
<dbReference type="SMART" id="SM00530">
    <property type="entry name" value="HTH_XRE"/>
    <property type="match status" value="1"/>
</dbReference>
<dbReference type="NCBIfam" id="TIGR01409">
    <property type="entry name" value="TAT_signal_seq"/>
    <property type="match status" value="1"/>
</dbReference>
<protein>
    <recommendedName>
        <fullName evidence="1">HTH cro/C1-type domain-containing protein</fullName>
    </recommendedName>
</protein>
<dbReference type="SUPFAM" id="SSF48452">
    <property type="entry name" value="TPR-like"/>
    <property type="match status" value="1"/>
</dbReference>
<feature type="domain" description="HTH cro/C1-type" evidence="1">
    <location>
        <begin position="12"/>
        <end position="65"/>
    </location>
</feature>
<dbReference type="InterPro" id="IPR010982">
    <property type="entry name" value="Lambda_DNA-bd_dom_sf"/>
</dbReference>
<evidence type="ECO:0000259" key="1">
    <source>
        <dbReference type="SMART" id="SM00530"/>
    </source>
</evidence>
<dbReference type="InterPro" id="IPR006311">
    <property type="entry name" value="TAT_signal"/>
</dbReference>
<dbReference type="Pfam" id="PF13560">
    <property type="entry name" value="HTH_31"/>
    <property type="match status" value="1"/>
</dbReference>
<name>A0ABP9AJI0_9ACTN</name>
<accession>A0ABP9AJI0</accession>
<dbReference type="PROSITE" id="PS51318">
    <property type="entry name" value="TAT"/>
    <property type="match status" value="1"/>
</dbReference>
<sequence length="406" mass="42775">MPEAEETTFAAELRRLRGEVSLRALGRRASCSKSIISDLEHERRVPTLPIARGLDKALGAGGKLVSLAEAQRQRLSEETADAAGDSAVDGLLREWDEVWRRDFLKGAGAAGAALATGPGAGTPAAAGGRDLMDAHLALRAAHGRLDNLRGASAVYAHAVGHHQQILAWHATAAGPAERQRIAALAADTGGFVGFLTYDLGMAETAATHYRDAAAHARRAGDLSSCTNLIGQMSRILTDQGHYHRALTLADGALHLAGTAAHPAVRSWLHAVRAHHYACLADTRLAQRDLTLAWTLLERADDGEKPTYIGYLDAAELNKWTGHAMVRLGQRTPSLLRAGRTALDEARAAWPATSVRGSAEVLTASARIHAACGDRDTAANLASRAVAIATETGSARNLRAALTAANG</sequence>
<dbReference type="Proteomes" id="UP001501265">
    <property type="component" value="Unassembled WGS sequence"/>
</dbReference>
<evidence type="ECO:0000313" key="2">
    <source>
        <dbReference type="EMBL" id="GAA4782306.1"/>
    </source>
</evidence>
<evidence type="ECO:0000313" key="3">
    <source>
        <dbReference type="Proteomes" id="UP001501265"/>
    </source>
</evidence>
<dbReference type="InterPro" id="IPR019546">
    <property type="entry name" value="TAT_signal_bac_arc"/>
</dbReference>
<dbReference type="Gene3D" id="1.10.260.40">
    <property type="entry name" value="lambda repressor-like DNA-binding domains"/>
    <property type="match status" value="1"/>
</dbReference>
<reference evidence="3" key="1">
    <citation type="journal article" date="2019" name="Int. J. Syst. Evol. Microbiol.">
        <title>The Global Catalogue of Microorganisms (GCM) 10K type strain sequencing project: providing services to taxonomists for standard genome sequencing and annotation.</title>
        <authorList>
            <consortium name="The Broad Institute Genomics Platform"/>
            <consortium name="The Broad Institute Genome Sequencing Center for Infectious Disease"/>
            <person name="Wu L."/>
            <person name="Ma J."/>
        </authorList>
    </citation>
    <scope>NUCLEOTIDE SEQUENCE [LARGE SCALE GENOMIC DNA]</scope>
    <source>
        <strain evidence="3">JCM 18081</strain>
    </source>
</reference>